<dbReference type="PhylomeDB" id="B2J4Y0"/>
<dbReference type="KEGG" id="npu:Npun_R2008"/>
<gene>
    <name evidence="2" type="ordered locus">Npun_R2008</name>
</gene>
<sequence>MLKLLPKFSIAIVPPGWAFCVSAITTAALTTAVIATSQAQNSTVSYDFTINVTKGSLVGKSFNGSFSYDNSTLKGIGIEELGVTQGLKTCFNYLGRNYSESDDRDYPTFPKLVFENGKIKQLDFWVQPEKRVVWWNLPGWEVKYSQRQASAPAVQDCQKR</sequence>
<feature type="chain" id="PRO_5002776995" evidence="1">
    <location>
        <begin position="19"/>
        <end position="160"/>
    </location>
</feature>
<name>B2J4Y0_NOSP7</name>
<evidence type="ECO:0000313" key="3">
    <source>
        <dbReference type="Proteomes" id="UP000001191"/>
    </source>
</evidence>
<dbReference type="Proteomes" id="UP000001191">
    <property type="component" value="Chromosome"/>
</dbReference>
<feature type="signal peptide" evidence="1">
    <location>
        <begin position="1"/>
        <end position="18"/>
    </location>
</feature>
<dbReference type="EnsemblBacteria" id="ACC80640">
    <property type="protein sequence ID" value="ACC80640"/>
    <property type="gene ID" value="Npun_R2008"/>
</dbReference>
<evidence type="ECO:0000256" key="1">
    <source>
        <dbReference type="SAM" id="SignalP"/>
    </source>
</evidence>
<keyword evidence="1" id="KW-0732">Signal</keyword>
<reference evidence="2 3" key="2">
    <citation type="journal article" date="2013" name="Plant Physiol.">
        <title>A Nostoc punctiforme Sugar Transporter Necessary to Establish a Cyanobacterium-Plant Symbiosis.</title>
        <authorList>
            <person name="Ekman M."/>
            <person name="Picossi S."/>
            <person name="Campbell E.L."/>
            <person name="Meeks J.C."/>
            <person name="Flores E."/>
        </authorList>
    </citation>
    <scope>NUCLEOTIDE SEQUENCE [LARGE SCALE GENOMIC DNA]</scope>
    <source>
        <strain evidence="3">ATCC 29133 / PCC 73102</strain>
    </source>
</reference>
<protein>
    <submittedName>
        <fullName evidence="2">Uncharacterized protein</fullName>
    </submittedName>
</protein>
<keyword evidence="3" id="KW-1185">Reference proteome</keyword>
<accession>B2J4Y0</accession>
<dbReference type="RefSeq" id="WP_012408651.1">
    <property type="nucleotide sequence ID" value="NC_010628.1"/>
</dbReference>
<evidence type="ECO:0000313" key="2">
    <source>
        <dbReference type="EMBL" id="ACC80640.1"/>
    </source>
</evidence>
<dbReference type="EMBL" id="CP001037">
    <property type="protein sequence ID" value="ACC80640.1"/>
    <property type="molecule type" value="Genomic_DNA"/>
</dbReference>
<dbReference type="AlphaFoldDB" id="B2J4Y0"/>
<dbReference type="OrthoDB" id="467621at2"/>
<organism evidence="2 3">
    <name type="scientific">Nostoc punctiforme (strain ATCC 29133 / PCC 73102)</name>
    <dbReference type="NCBI Taxonomy" id="63737"/>
    <lineage>
        <taxon>Bacteria</taxon>
        <taxon>Bacillati</taxon>
        <taxon>Cyanobacteriota</taxon>
        <taxon>Cyanophyceae</taxon>
        <taxon>Nostocales</taxon>
        <taxon>Nostocaceae</taxon>
        <taxon>Nostoc</taxon>
    </lineage>
</organism>
<proteinExistence type="predicted"/>
<dbReference type="HOGENOM" id="CLU_1633720_0_0_3"/>
<reference evidence="3" key="1">
    <citation type="submission" date="2008-04" db="EMBL/GenBank/DDBJ databases">
        <title>Complete sequence of chromosome of Nostoc punctiforme ATCC 29133.</title>
        <authorList>
            <consortium name="US DOE Joint Genome Institute"/>
            <person name="Copeland A."/>
            <person name="Lucas S."/>
            <person name="Lapidus A."/>
            <person name="Glavina del Rio T."/>
            <person name="Dalin E."/>
            <person name="Tice H."/>
            <person name="Pitluck S."/>
            <person name="Chain P."/>
            <person name="Malfatti S."/>
            <person name="Shin M."/>
            <person name="Vergez L."/>
            <person name="Schmutz J."/>
            <person name="Larimer F."/>
            <person name="Land M."/>
            <person name="Hauser L."/>
            <person name="Kyrpides N."/>
            <person name="Kim E."/>
            <person name="Meeks J.C."/>
            <person name="Elhai J."/>
            <person name="Campbell E.L."/>
            <person name="Thiel T."/>
            <person name="Longmire J."/>
            <person name="Potts M."/>
            <person name="Atlas R."/>
        </authorList>
    </citation>
    <scope>NUCLEOTIDE SEQUENCE [LARGE SCALE GENOMIC DNA]</scope>
    <source>
        <strain evidence="3">ATCC 29133 / PCC 73102</strain>
    </source>
</reference>
<dbReference type="eggNOG" id="ENOG50314K1">
    <property type="taxonomic scope" value="Bacteria"/>
</dbReference>